<proteinExistence type="predicted"/>
<dbReference type="InterPro" id="IPR027417">
    <property type="entry name" value="P-loop_NTPase"/>
</dbReference>
<protein>
    <submittedName>
        <fullName evidence="2">Uncharacterized protein</fullName>
    </submittedName>
</protein>
<accession>A0A2V1DBT9</accession>
<evidence type="ECO:0000313" key="2">
    <source>
        <dbReference type="EMBL" id="PVH95580.1"/>
    </source>
</evidence>
<reference evidence="2 3" key="1">
    <citation type="journal article" date="2018" name="Sci. Rep.">
        <title>Comparative genomics provides insights into the lifestyle and reveals functional heterogeneity of dark septate endophytic fungi.</title>
        <authorList>
            <person name="Knapp D.G."/>
            <person name="Nemeth J.B."/>
            <person name="Barry K."/>
            <person name="Hainaut M."/>
            <person name="Henrissat B."/>
            <person name="Johnson J."/>
            <person name="Kuo A."/>
            <person name="Lim J.H.P."/>
            <person name="Lipzen A."/>
            <person name="Nolan M."/>
            <person name="Ohm R.A."/>
            <person name="Tamas L."/>
            <person name="Grigoriev I.V."/>
            <person name="Spatafora J.W."/>
            <person name="Nagy L.G."/>
            <person name="Kovacs G.M."/>
        </authorList>
    </citation>
    <scope>NUCLEOTIDE SEQUENCE [LARGE SCALE GENOMIC DNA]</scope>
    <source>
        <strain evidence="2 3">DSE2036</strain>
    </source>
</reference>
<dbReference type="Proteomes" id="UP000244855">
    <property type="component" value="Unassembled WGS sequence"/>
</dbReference>
<organism evidence="2 3">
    <name type="scientific">Periconia macrospinosa</name>
    <dbReference type="NCBI Taxonomy" id="97972"/>
    <lineage>
        <taxon>Eukaryota</taxon>
        <taxon>Fungi</taxon>
        <taxon>Dikarya</taxon>
        <taxon>Ascomycota</taxon>
        <taxon>Pezizomycotina</taxon>
        <taxon>Dothideomycetes</taxon>
        <taxon>Pleosporomycetidae</taxon>
        <taxon>Pleosporales</taxon>
        <taxon>Massarineae</taxon>
        <taxon>Periconiaceae</taxon>
        <taxon>Periconia</taxon>
    </lineage>
</organism>
<dbReference type="Gene3D" id="3.40.50.300">
    <property type="entry name" value="P-loop containing nucleotide triphosphate hydrolases"/>
    <property type="match status" value="1"/>
</dbReference>
<evidence type="ECO:0000256" key="1">
    <source>
        <dbReference type="SAM" id="MobiDB-lite"/>
    </source>
</evidence>
<gene>
    <name evidence="2" type="ORF">DM02DRAFT_632751</name>
</gene>
<evidence type="ECO:0000313" key="3">
    <source>
        <dbReference type="Proteomes" id="UP000244855"/>
    </source>
</evidence>
<dbReference type="EMBL" id="KZ805491">
    <property type="protein sequence ID" value="PVH95580.1"/>
    <property type="molecule type" value="Genomic_DNA"/>
</dbReference>
<sequence length="112" mass="12164">MPAFAAASTISQFLEVSCTPPRAKPDEDPEDAGEDPQNTGKDKKNDPPAVDPLAHELRNVRVISTAAVQGRQRPVVIYSSVLANGKDTMALNDPLNFKFIGQKENFNVSVTR</sequence>
<name>A0A2V1DBT9_9PLEO</name>
<keyword evidence="3" id="KW-1185">Reference proteome</keyword>
<feature type="region of interest" description="Disordered" evidence="1">
    <location>
        <begin position="15"/>
        <end position="55"/>
    </location>
</feature>
<dbReference type="AlphaFoldDB" id="A0A2V1DBT9"/>